<gene>
    <name evidence="12" type="ORF">SODALDRAFT_350675</name>
</gene>
<feature type="region of interest" description="Disordered" evidence="10">
    <location>
        <begin position="1"/>
        <end position="55"/>
    </location>
</feature>
<evidence type="ECO:0000256" key="3">
    <source>
        <dbReference type="ARBA" id="ARBA00022552"/>
    </source>
</evidence>
<dbReference type="InterPro" id="IPR011990">
    <property type="entry name" value="TPR-like_helical_dom_sf"/>
</dbReference>
<feature type="region of interest" description="Disordered" evidence="10">
    <location>
        <begin position="909"/>
        <end position="935"/>
    </location>
</feature>
<dbReference type="FunFam" id="2.40.50.140:FF:000103">
    <property type="entry name" value="protein RRP5 homolog"/>
    <property type="match status" value="2"/>
</dbReference>
<dbReference type="SMART" id="SM00316">
    <property type="entry name" value="S1"/>
    <property type="match status" value="13"/>
</dbReference>
<dbReference type="InterPro" id="IPR057302">
    <property type="entry name" value="Rrp5_S1"/>
</dbReference>
<keyword evidence="3" id="KW-0698">rRNA processing</keyword>
<feature type="domain" description="S1 motif" evidence="11">
    <location>
        <begin position="1136"/>
        <end position="1205"/>
    </location>
</feature>
<keyword evidence="5" id="KW-0677">Repeat</keyword>
<feature type="compositionally biased region" description="Acidic residues" evidence="10">
    <location>
        <begin position="201"/>
        <end position="222"/>
    </location>
</feature>
<keyword evidence="6" id="KW-0539">Nucleus</keyword>
<evidence type="ECO:0000259" key="11">
    <source>
        <dbReference type="PROSITE" id="PS50126"/>
    </source>
</evidence>
<dbReference type="InterPro" id="IPR057301">
    <property type="entry name" value="Rrp5_OB_4th"/>
</dbReference>
<accession>A0A3N2PVS2</accession>
<feature type="region of interest" description="Disordered" evidence="10">
    <location>
        <begin position="245"/>
        <end position="274"/>
    </location>
</feature>
<evidence type="ECO:0000256" key="5">
    <source>
        <dbReference type="ARBA" id="ARBA00022737"/>
    </source>
</evidence>
<dbReference type="GO" id="GO:0006364">
    <property type="term" value="P:rRNA processing"/>
    <property type="evidence" value="ECO:0007669"/>
    <property type="project" value="UniProtKB-KW"/>
</dbReference>
<feature type="compositionally biased region" description="Low complexity" evidence="10">
    <location>
        <begin position="1522"/>
        <end position="1535"/>
    </location>
</feature>
<dbReference type="SUPFAM" id="SSF48452">
    <property type="entry name" value="TPR-like"/>
    <property type="match status" value="2"/>
</dbReference>
<dbReference type="RefSeq" id="XP_028466252.1">
    <property type="nucleotide sequence ID" value="XM_028613496.1"/>
</dbReference>
<feature type="compositionally biased region" description="Basic and acidic residues" evidence="10">
    <location>
        <begin position="1"/>
        <end position="10"/>
    </location>
</feature>
<feature type="compositionally biased region" description="Acidic residues" evidence="10">
    <location>
        <begin position="1445"/>
        <end position="1486"/>
    </location>
</feature>
<evidence type="ECO:0000256" key="1">
    <source>
        <dbReference type="ARBA" id="ARBA00004604"/>
    </source>
</evidence>
<feature type="domain" description="S1 motif" evidence="11">
    <location>
        <begin position="1230"/>
        <end position="1300"/>
    </location>
</feature>
<proteinExistence type="predicted"/>
<evidence type="ECO:0000256" key="7">
    <source>
        <dbReference type="ARBA" id="ARBA00055575"/>
    </source>
</evidence>
<dbReference type="FunFam" id="2.40.50.140:FF:000278">
    <property type="entry name" value="rRNA biogenesis protein rrp5"/>
    <property type="match status" value="1"/>
</dbReference>
<sequence>MGSLKRKEAPGGDNPPKKAKPSKDTRPSKRDATKEDAATRNGVDTKKRKTDTVAVTTAPKTVVSLLKDEEPLFPRGGASVLTPLEHKQIQMQAKADALAEDEFDTTEHTKAKTKKLRRRESKAFDLDDSKKGKSKGFADEDAVRVESLNFKRLVKGSLVLGQITSIGLHNLTVSLPNNLTGNVSIAAISDVITARLQKDAEESDEDSNEEDDGGGDDDEDNGVDLKSLFEIGQYVRAYVVSTKDEENTGKSKAKPRRNIELSLRPSETNSGLSKDDVVPHVTVMAAITSVQDHGYEMDLGIDGKKLKGFLSKKEVGANADEIMNLQPGAVFLCLVKTVSGKVAQLTMDPAKLGSVEAIANTATTVNSFQPGSAVDVLVTAVSGRGLSGKILGHLTVTADLVHSGAGPDGVDLEAKHRVGSRVNARVICTFPAARDPKLGISLLPHITKLRPKTADERAARPKSPLDLLPIASIVEECTVRSVEPDIGLYVDLGVPGLSGFVHISKVRDGKVDALYETSGAHKVGSVHQGRIIGYSPLDGMFVLSFEKSILEQRFIRLEDVPVGEVVSCTIERVVVGANGVSGLILKLADGITGYVHETHLADVRLQHPERKFREGMTVKARVLSVRPRKRQMRLTLKKTLVNSDAPIIQSFDEVAVGTQALGTICDIKPHGARIEFYRGVRGFLPVSEMSEAYIQDPTEHFRVGQVVNVHVLEVNPEARKLVVSCKDPSAFGLEKQAALKALTVGDMVSGKVMQKTEDEIFIELDKSELKAILRVGHLTDKSASKNQSAFKRLHVGQELSDLMVLDKNERRRAIVLTMKPSLIDASKNGKLLRGYADAKVKDVVPGFVSNIRPGAVLVQFGGNLVGVLFKTRLPKEDQEKENFGLRKHQSLTVKVVAVDLEKNRLVVAPASSEDGSAEEKEKAKDNKQTTRPQIHGPVQDIALGQILDARIVGIHATQLNVETEDKVQGRVDVSQIFDSWDDIQDPSNPLSQFNKGDTIRVRAMGLHDSKNHRFLAFSHRSYNSVVEFTAKPSDLAADELKPLSSLAQLERGASYVAFVNNASRQCLWVNISPVVRGRVSAMDASDDVSQASDLVSHFPVGSAVRVRVVDVDPAKQRLDLSARTSPAVSWDSLKPNMVLAGVVSQISERQVMVKLSPTVSGSVHLVDVKDDFSEANTLHFNKGEPIRVSVVEVDKANKRIRLSTRPSRVLNSSSPMADREITDAKQIAPGDIIRGFVKHVGDKGVFVLLGGKVTAMVKIGNLSDRFLKEWKDQFQVDQLVKGRVLAVDAAGSGHVELSLKSSVVDEDYTPLVTYRDLKPGQFVTGKVRKVEDFGAFIVVDDSANVSGLCHRSEMADKPVEDARKLYQEGDLVKAKVLDVNAAKKRVSFGLKPAYFDEEEEDTDMEDGEGAVLVSSGEEDGDEDVDSDEGIDLMNGGAPIKFIGLDNDDSEEDDEDEDEDGSVDEEDEDEDEDEDEGAEDAVDDDGDVSMSGQAQKKKEKIGLGAGKYDWTGHAFDDSDDAADAAAPTTRKQQTSKQKQRKEEDGIQIDRTAQLDVNGPQTASDFERLLLGQPDSSSLWIAYMALQMQVSELSKAREIAERAIRTINIREVTEKLNVWIAYLNLEVAYGTKKTVDEVFQRACQYNDDREVHERLATIYIQSNKRKAADALFQTMLSRYGSQSVDVWTNYAHFLHVTLGEADRARALLPRATQALGERHTAGLMAKFGALEFRSPHGDAERGRTTFETLLATWPKRFDYWNQLADLEVSAAEPDAAAVRDVFERGARVRGLKPQRAMKWFKRWAEWEGKTDPKGPGRERVMAKAQEWVAAAKARKEAAAAKGEGEGGEEIYETVEVVRVRFRGR</sequence>
<dbReference type="InterPro" id="IPR048058">
    <property type="entry name" value="Rrp5_S1_rpt_hs11_sc8"/>
</dbReference>
<dbReference type="GO" id="GO:0032040">
    <property type="term" value="C:small-subunit processome"/>
    <property type="evidence" value="ECO:0007669"/>
    <property type="project" value="TreeGrafter"/>
</dbReference>
<evidence type="ECO:0000256" key="2">
    <source>
        <dbReference type="ARBA" id="ARBA00022517"/>
    </source>
</evidence>
<comment type="function">
    <text evidence="7">Involved in the biogenesis of rRNA. Required for the formation of 18S and 5.8S rRNA.</text>
</comment>
<dbReference type="SMART" id="SM00386">
    <property type="entry name" value="HAT"/>
    <property type="match status" value="6"/>
</dbReference>
<evidence type="ECO:0000256" key="9">
    <source>
        <dbReference type="ARBA" id="ARBA00076674"/>
    </source>
</evidence>
<dbReference type="InterPro" id="IPR048059">
    <property type="entry name" value="Rrp5_S1_rpt_hs1_sc1"/>
</dbReference>
<dbReference type="CDD" id="cd05708">
    <property type="entry name" value="S1_Rrp5_repeat_sc12"/>
    <property type="match status" value="1"/>
</dbReference>
<name>A0A3N2PVS2_SODAK</name>
<feature type="domain" description="S1 motif" evidence="11">
    <location>
        <begin position="156"/>
        <end position="264"/>
    </location>
</feature>
<dbReference type="GeneID" id="39581974"/>
<dbReference type="InterPro" id="IPR045209">
    <property type="entry name" value="Rrp5"/>
</dbReference>
<reference evidence="12 13" key="1">
    <citation type="journal article" date="2018" name="Mol. Ecol.">
        <title>The obligate alkalophilic soda-lake fungus Sodiomyces alkalinus has shifted to a protein diet.</title>
        <authorList>
            <person name="Grum-Grzhimaylo A.A."/>
            <person name="Falkoski D.L."/>
            <person name="van den Heuvel J."/>
            <person name="Valero-Jimenez C.A."/>
            <person name="Min B."/>
            <person name="Choi I.G."/>
            <person name="Lipzen A."/>
            <person name="Daum C.G."/>
            <person name="Aanen D.K."/>
            <person name="Tsang A."/>
            <person name="Henrissat B."/>
            <person name="Bilanenko E.N."/>
            <person name="de Vries R.P."/>
            <person name="van Kan J.A.L."/>
            <person name="Grigoriev I.V."/>
            <person name="Debets A.J.M."/>
        </authorList>
    </citation>
    <scope>NUCLEOTIDE SEQUENCE [LARGE SCALE GENOMIC DNA]</scope>
    <source>
        <strain evidence="12 13">F11</strain>
    </source>
</reference>
<dbReference type="Pfam" id="PF23459">
    <property type="entry name" value="S1_RRP5"/>
    <property type="match status" value="2"/>
</dbReference>
<feature type="compositionally biased region" description="Basic and acidic residues" evidence="10">
    <location>
        <begin position="917"/>
        <end position="928"/>
    </location>
</feature>
<dbReference type="EMBL" id="ML119055">
    <property type="protein sequence ID" value="ROT38446.1"/>
    <property type="molecule type" value="Genomic_DNA"/>
</dbReference>
<feature type="domain" description="S1 motif" evidence="11">
    <location>
        <begin position="1052"/>
        <end position="1123"/>
    </location>
</feature>
<evidence type="ECO:0000313" key="12">
    <source>
        <dbReference type="EMBL" id="ROT38446.1"/>
    </source>
</evidence>
<dbReference type="Proteomes" id="UP000272025">
    <property type="component" value="Unassembled WGS sequence"/>
</dbReference>
<evidence type="ECO:0000256" key="10">
    <source>
        <dbReference type="SAM" id="MobiDB-lite"/>
    </source>
</evidence>
<dbReference type="CDD" id="cd05702">
    <property type="entry name" value="S1_Rrp5_repeat_hs11_sc8"/>
    <property type="match status" value="1"/>
</dbReference>
<dbReference type="Pfam" id="PF00575">
    <property type="entry name" value="S1"/>
    <property type="match status" value="4"/>
</dbReference>
<dbReference type="GO" id="GO:0003723">
    <property type="term" value="F:RNA binding"/>
    <property type="evidence" value="ECO:0007669"/>
    <property type="project" value="TreeGrafter"/>
</dbReference>
<feature type="domain" description="S1 motif" evidence="11">
    <location>
        <begin position="471"/>
        <end position="546"/>
    </location>
</feature>
<dbReference type="OrthoDB" id="412781at2759"/>
<feature type="domain" description="S1 motif" evidence="11">
    <location>
        <begin position="563"/>
        <end position="637"/>
    </location>
</feature>
<dbReference type="InterPro" id="IPR003029">
    <property type="entry name" value="S1_domain"/>
</dbReference>
<dbReference type="SUPFAM" id="SSF50249">
    <property type="entry name" value="Nucleic acid-binding proteins"/>
    <property type="match status" value="12"/>
</dbReference>
<protein>
    <recommendedName>
        <fullName evidence="8">rRNA biogenesis protein RRP5</fullName>
    </recommendedName>
    <alternativeName>
        <fullName evidence="9">Ribosomal RNA-processing protein 5</fullName>
    </alternativeName>
</protein>
<keyword evidence="4" id="KW-0597">Phosphoprotein</keyword>
<dbReference type="FunFam" id="2.40.50.140:FF:000155">
    <property type="entry name" value="rRNA biogenesis protein RRP5"/>
    <property type="match status" value="1"/>
</dbReference>
<dbReference type="Gene3D" id="2.40.50.140">
    <property type="entry name" value="Nucleic acid-binding proteins"/>
    <property type="match status" value="12"/>
</dbReference>
<keyword evidence="2" id="KW-0690">Ribosome biogenesis</keyword>
<dbReference type="CDD" id="cd05693">
    <property type="entry name" value="S1_Rrp5_repeat_hs1_sc1"/>
    <property type="match status" value="1"/>
</dbReference>
<dbReference type="InterPro" id="IPR003107">
    <property type="entry name" value="HAT"/>
</dbReference>
<evidence type="ECO:0000256" key="8">
    <source>
        <dbReference type="ARBA" id="ARBA00073619"/>
    </source>
</evidence>
<comment type="subcellular location">
    <subcellularLocation>
        <location evidence="1">Nucleus</location>
        <location evidence="1">Nucleolus</location>
    </subcellularLocation>
</comment>
<evidence type="ECO:0000313" key="13">
    <source>
        <dbReference type="Proteomes" id="UP000272025"/>
    </source>
</evidence>
<dbReference type="FunFam" id="2.40.50.140:FF:000196">
    <property type="entry name" value="rRNA biogenesis protein RRP5"/>
    <property type="match status" value="1"/>
</dbReference>
<feature type="region of interest" description="Disordered" evidence="10">
    <location>
        <begin position="1517"/>
        <end position="1556"/>
    </location>
</feature>
<dbReference type="PANTHER" id="PTHR23270">
    <property type="entry name" value="PROGRAMMED CELL DEATH PROTEIN 11 PRE-RRNA PROCESSING PROTEIN RRP5"/>
    <property type="match status" value="1"/>
</dbReference>
<evidence type="ECO:0000256" key="6">
    <source>
        <dbReference type="ARBA" id="ARBA00023242"/>
    </source>
</evidence>
<feature type="domain" description="S1 motif" evidence="11">
    <location>
        <begin position="841"/>
        <end position="910"/>
    </location>
</feature>
<dbReference type="FunFam" id="2.40.50.140:FF:000159">
    <property type="entry name" value="rRNA biogenesis protein rrp5"/>
    <property type="match status" value="1"/>
</dbReference>
<dbReference type="Pfam" id="PF24685">
    <property type="entry name" value="OB_RRP5_4th"/>
    <property type="match status" value="1"/>
</dbReference>
<dbReference type="PANTHER" id="PTHR23270:SF10">
    <property type="entry name" value="PROTEIN RRP5 HOMOLOG"/>
    <property type="match status" value="1"/>
</dbReference>
<feature type="region of interest" description="Disordered" evidence="10">
    <location>
        <begin position="1413"/>
        <end position="1498"/>
    </location>
</feature>
<dbReference type="PROSITE" id="PS50126">
    <property type="entry name" value="S1"/>
    <property type="match status" value="11"/>
</dbReference>
<feature type="compositionally biased region" description="Acidic residues" evidence="10">
    <location>
        <begin position="1416"/>
        <end position="1430"/>
    </location>
</feature>
<dbReference type="InterPro" id="IPR012340">
    <property type="entry name" value="NA-bd_OB-fold"/>
</dbReference>
<dbReference type="FunFam" id="2.40.50.140:FF:000279">
    <property type="entry name" value="rRNA biogenesis protein rrp5"/>
    <property type="match status" value="1"/>
</dbReference>
<evidence type="ECO:0000256" key="4">
    <source>
        <dbReference type="ARBA" id="ARBA00022553"/>
    </source>
</evidence>
<feature type="domain" description="S1 motif" evidence="11">
    <location>
        <begin position="944"/>
        <end position="1020"/>
    </location>
</feature>
<keyword evidence="13" id="KW-1185">Reference proteome</keyword>
<feature type="domain" description="S1 motif" evidence="11">
    <location>
        <begin position="657"/>
        <end position="726"/>
    </location>
</feature>
<feature type="region of interest" description="Disordered" evidence="10">
    <location>
        <begin position="196"/>
        <end position="222"/>
    </location>
</feature>
<organism evidence="12 13">
    <name type="scientific">Sodiomyces alkalinus (strain CBS 110278 / VKM F-3762 / F11)</name>
    <name type="common">Alkaliphilic filamentous fungus</name>
    <dbReference type="NCBI Taxonomy" id="1314773"/>
    <lineage>
        <taxon>Eukaryota</taxon>
        <taxon>Fungi</taxon>
        <taxon>Dikarya</taxon>
        <taxon>Ascomycota</taxon>
        <taxon>Pezizomycotina</taxon>
        <taxon>Sordariomycetes</taxon>
        <taxon>Hypocreomycetidae</taxon>
        <taxon>Glomerellales</taxon>
        <taxon>Plectosphaerellaceae</taxon>
        <taxon>Sodiomyces</taxon>
    </lineage>
</organism>
<feature type="domain" description="S1 motif" evidence="11">
    <location>
        <begin position="745"/>
        <end position="819"/>
    </location>
</feature>
<dbReference type="Gene3D" id="1.25.40.10">
    <property type="entry name" value="Tetratricopeptide repeat domain"/>
    <property type="match status" value="3"/>
</dbReference>
<dbReference type="STRING" id="1314773.A0A3N2PVS2"/>
<feature type="compositionally biased region" description="Basic and acidic residues" evidence="10">
    <location>
        <begin position="21"/>
        <end position="38"/>
    </location>
</feature>
<feature type="domain" description="S1 motif" evidence="11">
    <location>
        <begin position="1320"/>
        <end position="1391"/>
    </location>
</feature>
<dbReference type="CDD" id="cd05697">
    <property type="entry name" value="S1_Rrp5_repeat_hs5"/>
    <property type="match status" value="1"/>
</dbReference>
<dbReference type="CDD" id="cd05698">
    <property type="entry name" value="S1_Rrp5_repeat_hs6_sc5"/>
    <property type="match status" value="1"/>
</dbReference>